<accession>A0A8S9QLP2</accession>
<proteinExistence type="predicted"/>
<dbReference type="EMBL" id="QGKX02001290">
    <property type="protein sequence ID" value="KAF3542160.1"/>
    <property type="molecule type" value="Genomic_DNA"/>
</dbReference>
<protein>
    <submittedName>
        <fullName evidence="1">Uncharacterized protein</fullName>
    </submittedName>
</protein>
<evidence type="ECO:0000313" key="2">
    <source>
        <dbReference type="Proteomes" id="UP000712600"/>
    </source>
</evidence>
<dbReference type="Proteomes" id="UP000712600">
    <property type="component" value="Unassembled WGS sequence"/>
</dbReference>
<evidence type="ECO:0000313" key="1">
    <source>
        <dbReference type="EMBL" id="KAF3542160.1"/>
    </source>
</evidence>
<dbReference type="AlphaFoldDB" id="A0A8S9QLP2"/>
<reference evidence="1" key="1">
    <citation type="submission" date="2019-12" db="EMBL/GenBank/DDBJ databases">
        <title>Genome sequencing and annotation of Brassica cretica.</title>
        <authorList>
            <person name="Studholme D.J."/>
            <person name="Sarris P."/>
        </authorList>
    </citation>
    <scope>NUCLEOTIDE SEQUENCE</scope>
    <source>
        <strain evidence="1">PFS-109/04</strain>
        <tissue evidence="1">Leaf</tissue>
    </source>
</reference>
<comment type="caution">
    <text evidence="1">The sequence shown here is derived from an EMBL/GenBank/DDBJ whole genome shotgun (WGS) entry which is preliminary data.</text>
</comment>
<name>A0A8S9QLP2_BRACR</name>
<gene>
    <name evidence="1" type="ORF">F2Q69_00022008</name>
</gene>
<sequence>MISKITKPKTAQEMPVPTIFKAAMTRPRAKILQHKFNESMILASDLGQVKPTDEAAKDKFKKDALKIEESSLKNDEPAEKTKASSEDLWPFIQNQAHSNLMVITIEDQLV</sequence>
<organism evidence="1 2">
    <name type="scientific">Brassica cretica</name>
    <name type="common">Mustard</name>
    <dbReference type="NCBI Taxonomy" id="69181"/>
    <lineage>
        <taxon>Eukaryota</taxon>
        <taxon>Viridiplantae</taxon>
        <taxon>Streptophyta</taxon>
        <taxon>Embryophyta</taxon>
        <taxon>Tracheophyta</taxon>
        <taxon>Spermatophyta</taxon>
        <taxon>Magnoliopsida</taxon>
        <taxon>eudicotyledons</taxon>
        <taxon>Gunneridae</taxon>
        <taxon>Pentapetalae</taxon>
        <taxon>rosids</taxon>
        <taxon>malvids</taxon>
        <taxon>Brassicales</taxon>
        <taxon>Brassicaceae</taxon>
        <taxon>Brassiceae</taxon>
        <taxon>Brassica</taxon>
    </lineage>
</organism>